<accession>A0ACB9FSX4</accession>
<comment type="caution">
    <text evidence="1">The sequence shown here is derived from an EMBL/GenBank/DDBJ whole genome shotgun (WGS) entry which is preliminary data.</text>
</comment>
<dbReference type="EMBL" id="CM042033">
    <property type="protein sequence ID" value="KAI3774013.1"/>
    <property type="molecule type" value="Genomic_DNA"/>
</dbReference>
<reference evidence="1 2" key="2">
    <citation type="journal article" date="2022" name="Mol. Ecol. Resour.">
        <title>The genomes of chicory, endive, great burdock and yacon provide insights into Asteraceae paleo-polyploidization history and plant inulin production.</title>
        <authorList>
            <person name="Fan W."/>
            <person name="Wang S."/>
            <person name="Wang H."/>
            <person name="Wang A."/>
            <person name="Jiang F."/>
            <person name="Liu H."/>
            <person name="Zhao H."/>
            <person name="Xu D."/>
            <person name="Zhang Y."/>
        </authorList>
    </citation>
    <scope>NUCLEOTIDE SEQUENCE [LARGE SCALE GENOMIC DNA]</scope>
    <source>
        <strain evidence="2">cv. Yunnan</strain>
        <tissue evidence="1">Leaves</tissue>
    </source>
</reference>
<organism evidence="1 2">
    <name type="scientific">Smallanthus sonchifolius</name>
    <dbReference type="NCBI Taxonomy" id="185202"/>
    <lineage>
        <taxon>Eukaryota</taxon>
        <taxon>Viridiplantae</taxon>
        <taxon>Streptophyta</taxon>
        <taxon>Embryophyta</taxon>
        <taxon>Tracheophyta</taxon>
        <taxon>Spermatophyta</taxon>
        <taxon>Magnoliopsida</taxon>
        <taxon>eudicotyledons</taxon>
        <taxon>Gunneridae</taxon>
        <taxon>Pentapetalae</taxon>
        <taxon>asterids</taxon>
        <taxon>campanulids</taxon>
        <taxon>Asterales</taxon>
        <taxon>Asteraceae</taxon>
        <taxon>Asteroideae</taxon>
        <taxon>Heliantheae alliance</taxon>
        <taxon>Millerieae</taxon>
        <taxon>Smallanthus</taxon>
    </lineage>
</organism>
<reference evidence="2" key="1">
    <citation type="journal article" date="2022" name="Mol. Ecol. Resour.">
        <title>The genomes of chicory, endive, great burdock and yacon provide insights into Asteraceae palaeo-polyploidization history and plant inulin production.</title>
        <authorList>
            <person name="Fan W."/>
            <person name="Wang S."/>
            <person name="Wang H."/>
            <person name="Wang A."/>
            <person name="Jiang F."/>
            <person name="Liu H."/>
            <person name="Zhao H."/>
            <person name="Xu D."/>
            <person name="Zhang Y."/>
        </authorList>
    </citation>
    <scope>NUCLEOTIDE SEQUENCE [LARGE SCALE GENOMIC DNA]</scope>
    <source>
        <strain evidence="2">cv. Yunnan</strain>
    </source>
</reference>
<gene>
    <name evidence="1" type="ORF">L1987_48555</name>
</gene>
<protein>
    <submittedName>
        <fullName evidence="1">Uncharacterized protein</fullName>
    </submittedName>
</protein>
<sequence length="900" mass="104037">MLYDESSGSDSDTGFEEDMEALRNACSLTGVGPESSTPDVDYESEDEDIELLHNIQRRFSVPTNDIGAISMKPLQTILPSGLSDEIDDYGDDFETLRAIQHRFSQYDDSMKICMESSVQRSEQVGATNNIDLGKESSPNFFVKRINNGRGFPDCVDGRATNQNLDVSSNIIPDNVNEGHEPGSELVPVREGSFPRSAQAFVEAIKKNRTCQKLIRNKLAQIGARLEENRKLRERVKILKDFQTACRKRTGRALSQKKDARIQLISIPKHRANASKFKDKNTHAIYQGPVENSHVAHYRNAVSKYPFSLSREPWSKEEKENLLKGIRQQFQEMLTRNLLSGGDGDSCYRVSMIEKIKDHKITREELKSFLEFDKVNWERLASIYVSGRSAPECESRWRNCEDPSINHGSWTINEDKKLLHIVSNRGISNWIEIAVELKTNRTPFQCLSRFQRSLNASIIKNEWTSPEDEELRKAVAEYGETNWQLVASTLEGRTGTQCSNRWKKSLNPLRERVGKWDPDEDKRLKIAVRLFGAKNWNKIAKFVPGRTQVQCRERWVNCLDPCLNMNEWTEDEDMKLKEAIKEHGCCWSRIAASIPPRTDSQCRRRWAVLLPHEVHMLQVARKLKRTAFISNFVDRESERPNLTVKDFITPLRIESDPKANEDRKTSKMKKQRSRRARKVTHTEKVFKPTDEDDVADNNGHVDITISGGGHTGDNSETKKQATGKWKGNTRGIPTIRSRRARQVNHTEKVLRLIDEDDVENNDGFLDKNNVEKSRPFDCEIERKATRKRKWNQREKDVEMVGDISKKKKKIDCGFDDERRSVEKGAEIKVYFRRKHNLTRCRTIDRETSEEELKDEETLGSFLIKLKKKTRNRRMIENEETLGSFLIKLKKKTRNRMMIENE</sequence>
<name>A0ACB9FSX4_9ASTR</name>
<evidence type="ECO:0000313" key="1">
    <source>
        <dbReference type="EMBL" id="KAI3774013.1"/>
    </source>
</evidence>
<evidence type="ECO:0000313" key="2">
    <source>
        <dbReference type="Proteomes" id="UP001056120"/>
    </source>
</evidence>
<keyword evidence="2" id="KW-1185">Reference proteome</keyword>
<dbReference type="Proteomes" id="UP001056120">
    <property type="component" value="Linkage Group LG16"/>
</dbReference>
<proteinExistence type="predicted"/>